<reference evidence="2" key="1">
    <citation type="journal article" date="2022" name="Mol. Ecol. Resour.">
        <title>The genomes of chicory, endive, great burdock and yacon provide insights into Asteraceae palaeo-polyploidization history and plant inulin production.</title>
        <authorList>
            <person name="Fan W."/>
            <person name="Wang S."/>
            <person name="Wang H."/>
            <person name="Wang A."/>
            <person name="Jiang F."/>
            <person name="Liu H."/>
            <person name="Zhao H."/>
            <person name="Xu D."/>
            <person name="Zhang Y."/>
        </authorList>
    </citation>
    <scope>NUCLEOTIDE SEQUENCE [LARGE SCALE GENOMIC DNA]</scope>
    <source>
        <strain evidence="2">cv. Yunnan</strain>
    </source>
</reference>
<reference evidence="1 2" key="2">
    <citation type="journal article" date="2022" name="Mol. Ecol. Resour.">
        <title>The genomes of chicory, endive, great burdock and yacon provide insights into Asteraceae paleo-polyploidization history and plant inulin production.</title>
        <authorList>
            <person name="Fan W."/>
            <person name="Wang S."/>
            <person name="Wang H."/>
            <person name="Wang A."/>
            <person name="Jiang F."/>
            <person name="Liu H."/>
            <person name="Zhao H."/>
            <person name="Xu D."/>
            <person name="Zhang Y."/>
        </authorList>
    </citation>
    <scope>NUCLEOTIDE SEQUENCE [LARGE SCALE GENOMIC DNA]</scope>
    <source>
        <strain evidence="2">cv. Yunnan</strain>
        <tissue evidence="1">Leaves</tissue>
    </source>
</reference>
<name>A0ACB9JWI0_9ASTR</name>
<dbReference type="Proteomes" id="UP001056120">
    <property type="component" value="Linkage Group LG02"/>
</dbReference>
<protein>
    <submittedName>
        <fullName evidence="1">Uncharacterized protein</fullName>
    </submittedName>
</protein>
<gene>
    <name evidence="1" type="ORF">L1987_05788</name>
</gene>
<keyword evidence="2" id="KW-1185">Reference proteome</keyword>
<accession>A0ACB9JWI0</accession>
<sequence length="92" mass="10444">MDRVKVLVRSFEISIKISVGEGSFRVINAYLLSANNKLSCSYGVSGIFACLKVKSKKLAKGQHVKWAKWVEDWLKSIFMLENGKNFLESFLL</sequence>
<evidence type="ECO:0000313" key="1">
    <source>
        <dbReference type="EMBL" id="KAI3824330.1"/>
    </source>
</evidence>
<comment type="caution">
    <text evidence="1">The sequence shown here is derived from an EMBL/GenBank/DDBJ whole genome shotgun (WGS) entry which is preliminary data.</text>
</comment>
<dbReference type="EMBL" id="CM042019">
    <property type="protein sequence ID" value="KAI3824330.1"/>
    <property type="molecule type" value="Genomic_DNA"/>
</dbReference>
<organism evidence="1 2">
    <name type="scientific">Smallanthus sonchifolius</name>
    <dbReference type="NCBI Taxonomy" id="185202"/>
    <lineage>
        <taxon>Eukaryota</taxon>
        <taxon>Viridiplantae</taxon>
        <taxon>Streptophyta</taxon>
        <taxon>Embryophyta</taxon>
        <taxon>Tracheophyta</taxon>
        <taxon>Spermatophyta</taxon>
        <taxon>Magnoliopsida</taxon>
        <taxon>eudicotyledons</taxon>
        <taxon>Gunneridae</taxon>
        <taxon>Pentapetalae</taxon>
        <taxon>asterids</taxon>
        <taxon>campanulids</taxon>
        <taxon>Asterales</taxon>
        <taxon>Asteraceae</taxon>
        <taxon>Asteroideae</taxon>
        <taxon>Heliantheae alliance</taxon>
        <taxon>Millerieae</taxon>
        <taxon>Smallanthus</taxon>
    </lineage>
</organism>
<evidence type="ECO:0000313" key="2">
    <source>
        <dbReference type="Proteomes" id="UP001056120"/>
    </source>
</evidence>
<proteinExistence type="predicted"/>